<sequence>MRRVGFISFVILIVIIAGFIFVKKSYYPPLPIGNLTTKEAIERLEETESKIVEIAVEEDTIWYITKTENKGISIADENIKHLIGAKGWDFKEKDGAGLFFEKGEERLVVTTEMWGKHYVIVKVQSKFKEL</sequence>
<evidence type="ECO:0000313" key="3">
    <source>
        <dbReference type="Proteomes" id="UP001500782"/>
    </source>
</evidence>
<keyword evidence="1" id="KW-0472">Membrane</keyword>
<keyword evidence="3" id="KW-1185">Reference proteome</keyword>
<feature type="transmembrane region" description="Helical" evidence="1">
    <location>
        <begin position="6"/>
        <end position="22"/>
    </location>
</feature>
<evidence type="ECO:0000313" key="2">
    <source>
        <dbReference type="EMBL" id="GAA0344376.1"/>
    </source>
</evidence>
<protein>
    <submittedName>
        <fullName evidence="2">Uncharacterized protein</fullName>
    </submittedName>
</protein>
<name>A0ABP3GIM3_9BACI</name>
<gene>
    <name evidence="2" type="ORF">GCM10008967_38460</name>
</gene>
<dbReference type="Proteomes" id="UP001500782">
    <property type="component" value="Unassembled WGS sequence"/>
</dbReference>
<organism evidence="2 3">
    <name type="scientific">Bacillus carboniphilus</name>
    <dbReference type="NCBI Taxonomy" id="86663"/>
    <lineage>
        <taxon>Bacteria</taxon>
        <taxon>Bacillati</taxon>
        <taxon>Bacillota</taxon>
        <taxon>Bacilli</taxon>
        <taxon>Bacillales</taxon>
        <taxon>Bacillaceae</taxon>
        <taxon>Bacillus</taxon>
    </lineage>
</organism>
<comment type="caution">
    <text evidence="2">The sequence shown here is derived from an EMBL/GenBank/DDBJ whole genome shotgun (WGS) entry which is preliminary data.</text>
</comment>
<evidence type="ECO:0000256" key="1">
    <source>
        <dbReference type="SAM" id="Phobius"/>
    </source>
</evidence>
<accession>A0ABP3GIM3</accession>
<reference evidence="3" key="1">
    <citation type="journal article" date="2019" name="Int. J. Syst. Evol. Microbiol.">
        <title>The Global Catalogue of Microorganisms (GCM) 10K type strain sequencing project: providing services to taxonomists for standard genome sequencing and annotation.</title>
        <authorList>
            <consortium name="The Broad Institute Genomics Platform"/>
            <consortium name="The Broad Institute Genome Sequencing Center for Infectious Disease"/>
            <person name="Wu L."/>
            <person name="Ma J."/>
        </authorList>
    </citation>
    <scope>NUCLEOTIDE SEQUENCE [LARGE SCALE GENOMIC DNA]</scope>
    <source>
        <strain evidence="3">JCM 9731</strain>
    </source>
</reference>
<keyword evidence="1" id="KW-0812">Transmembrane</keyword>
<keyword evidence="1" id="KW-1133">Transmembrane helix</keyword>
<dbReference type="RefSeq" id="WP_343802874.1">
    <property type="nucleotide sequence ID" value="NZ_BAAADJ010000063.1"/>
</dbReference>
<dbReference type="EMBL" id="BAAADJ010000063">
    <property type="protein sequence ID" value="GAA0344376.1"/>
    <property type="molecule type" value="Genomic_DNA"/>
</dbReference>
<proteinExistence type="predicted"/>